<dbReference type="EMBL" id="AVPE01000003">
    <property type="protein sequence ID" value="KGX93215.1"/>
    <property type="molecule type" value="Genomic_DNA"/>
</dbReference>
<evidence type="ECO:0000256" key="11">
    <source>
        <dbReference type="ARBA" id="ARBA00060432"/>
    </source>
</evidence>
<dbReference type="CDD" id="cd14014">
    <property type="entry name" value="STKc_PknB_like"/>
    <property type="match status" value="1"/>
</dbReference>
<keyword evidence="7 13" id="KW-0067">ATP-binding</keyword>
<dbReference type="GO" id="GO:0009847">
    <property type="term" value="P:spore germination"/>
    <property type="evidence" value="ECO:0007669"/>
    <property type="project" value="UniProtKB-ARBA"/>
</dbReference>
<feature type="domain" description="PASTA" evidence="17">
    <location>
        <begin position="382"/>
        <end position="448"/>
    </location>
</feature>
<comment type="catalytic activity">
    <reaction evidence="9">
        <text>L-threonyl-[protein] + ATP = O-phospho-L-threonyl-[protein] + ADP + H(+)</text>
        <dbReference type="Rhea" id="RHEA:46608"/>
        <dbReference type="Rhea" id="RHEA-COMP:11060"/>
        <dbReference type="Rhea" id="RHEA-COMP:11605"/>
        <dbReference type="ChEBI" id="CHEBI:15378"/>
        <dbReference type="ChEBI" id="CHEBI:30013"/>
        <dbReference type="ChEBI" id="CHEBI:30616"/>
        <dbReference type="ChEBI" id="CHEBI:61977"/>
        <dbReference type="ChEBI" id="CHEBI:456216"/>
        <dbReference type="EC" id="2.7.11.1"/>
    </reaction>
</comment>
<comment type="caution">
    <text evidence="18">The sequence shown here is derived from an EMBL/GenBank/DDBJ whole genome shotgun (WGS) entry which is preliminary data.</text>
</comment>
<sequence length="698" mass="77714">MLKGHLLHDRYEILETIGGGGMANVYLANDTILNRQVAIKVLRLEYANDDEFIARFHREAHSATSLSHPNIVNIFDVGEEEQIYFMAMEYVEGMTLKKYIQTHGPLDVEEAISITKQLTSAISFAHDNGIIHRDIKPQNILIDEYQHVKVTDFGIATALSATSLTQTNSVLGSVHYLSPEQARGGMATKKSDIYSIGIVLFEMLTGRLPFSGQSAVSIALKHLQSETPSIKRWNNDLPQSVENIVLKATAKDRFHRYQDVHEMMDDLETVLLPHRINEPKFTPPVNSDDEEVTKAIPIITNDAYNDEDTISDTIVHDGETVPPESQQATHEKGEPYSTEDSKQKNKKKDKKKKRVLPIVLTSLLILTVLAVAAIFIIPRYFIPDDVEIIDVAGMDYSEAYSKLSELNLNVERETETSDEVPEGQVIRTSPEAFNIVKEEATVTIVESIGKQKVDFEDYTNQSYESVKRQLESDGYSSVTSVPKTSDTVPEGEIIEHVTPTAGERVVPEDTRVVFNISIGPENITVKDMRGQTLKGVREYAESGDISFSDRDVNYDYSETVPEGQVISQSPAAGDEVKPGTSLSVTVSNGPEKKSPLSKTVEYTVDIPPNQSEEEPLANEEEGSGDESPENADPNEHTVVIYVDDVNRNLTDVHQEDKITETKTYTLELLIPVDGEATYKVVVDGNVVKEETFSYEEGE</sequence>
<dbReference type="InterPro" id="IPR017441">
    <property type="entry name" value="Protein_kinase_ATP_BS"/>
</dbReference>
<dbReference type="STRING" id="1385510.GCA_000425205_01278"/>
<evidence type="ECO:0000259" key="17">
    <source>
        <dbReference type="PROSITE" id="PS51178"/>
    </source>
</evidence>
<feature type="region of interest" description="Disordered" evidence="14">
    <location>
        <begin position="566"/>
        <end position="634"/>
    </location>
</feature>
<dbReference type="NCBIfam" id="NF033483">
    <property type="entry name" value="PknB_PASTA_kin"/>
    <property type="match status" value="1"/>
</dbReference>
<evidence type="ECO:0000313" key="19">
    <source>
        <dbReference type="Proteomes" id="UP000030528"/>
    </source>
</evidence>
<organism evidence="18 19">
    <name type="scientific">Pontibacillus halophilus JSM 076056 = DSM 19796</name>
    <dbReference type="NCBI Taxonomy" id="1385510"/>
    <lineage>
        <taxon>Bacteria</taxon>
        <taxon>Bacillati</taxon>
        <taxon>Bacillota</taxon>
        <taxon>Bacilli</taxon>
        <taxon>Bacillales</taxon>
        <taxon>Bacillaceae</taxon>
        <taxon>Pontibacillus</taxon>
    </lineage>
</organism>
<dbReference type="RefSeq" id="WP_026799727.1">
    <property type="nucleotide sequence ID" value="NZ_AULI01000005.1"/>
</dbReference>
<dbReference type="PROSITE" id="PS50011">
    <property type="entry name" value="PROTEIN_KINASE_DOM"/>
    <property type="match status" value="1"/>
</dbReference>
<protein>
    <recommendedName>
        <fullName evidence="12">Serine/threonine-protein kinase PrkC</fullName>
        <ecNumber evidence="1">2.7.11.1</ecNumber>
    </recommendedName>
</protein>
<keyword evidence="4" id="KW-0808">Transferase</keyword>
<keyword evidence="15" id="KW-1133">Transmembrane helix</keyword>
<keyword evidence="15" id="KW-0472">Membrane</keyword>
<dbReference type="eggNOG" id="COG0515">
    <property type="taxonomic scope" value="Bacteria"/>
</dbReference>
<evidence type="ECO:0000256" key="14">
    <source>
        <dbReference type="SAM" id="MobiDB-lite"/>
    </source>
</evidence>
<dbReference type="PROSITE" id="PS51178">
    <property type="entry name" value="PASTA"/>
    <property type="match status" value="3"/>
</dbReference>
<feature type="binding site" evidence="13">
    <location>
        <position position="40"/>
    </location>
    <ligand>
        <name>ATP</name>
        <dbReference type="ChEBI" id="CHEBI:30616"/>
    </ligand>
</feature>
<dbReference type="SMART" id="SM00740">
    <property type="entry name" value="PASTA"/>
    <property type="match status" value="3"/>
</dbReference>
<dbReference type="Pfam" id="PF03793">
    <property type="entry name" value="PASTA"/>
    <property type="match status" value="3"/>
</dbReference>
<keyword evidence="15" id="KW-0812">Transmembrane</keyword>
<evidence type="ECO:0000256" key="3">
    <source>
        <dbReference type="ARBA" id="ARBA00022544"/>
    </source>
</evidence>
<evidence type="ECO:0000256" key="1">
    <source>
        <dbReference type="ARBA" id="ARBA00012513"/>
    </source>
</evidence>
<evidence type="ECO:0000256" key="6">
    <source>
        <dbReference type="ARBA" id="ARBA00022777"/>
    </source>
</evidence>
<evidence type="ECO:0000256" key="8">
    <source>
        <dbReference type="ARBA" id="ARBA00022968"/>
    </source>
</evidence>
<dbReference type="EC" id="2.7.11.1" evidence="1"/>
<reference evidence="18 19" key="1">
    <citation type="submission" date="2013-08" db="EMBL/GenBank/DDBJ databases">
        <authorList>
            <person name="Huang J."/>
            <person name="Wang G."/>
        </authorList>
    </citation>
    <scope>NUCLEOTIDE SEQUENCE [LARGE SCALE GENOMIC DNA]</scope>
    <source>
        <strain evidence="18 19">JSM 076056</strain>
    </source>
</reference>
<dbReference type="Gene3D" id="3.30.200.20">
    <property type="entry name" value="Phosphorylase Kinase, domain 1"/>
    <property type="match status" value="1"/>
</dbReference>
<dbReference type="FunFam" id="3.30.200.20:FF:000035">
    <property type="entry name" value="Serine/threonine protein kinase Stk1"/>
    <property type="match status" value="1"/>
</dbReference>
<dbReference type="SUPFAM" id="SSF56112">
    <property type="entry name" value="Protein kinase-like (PK-like)"/>
    <property type="match status" value="1"/>
</dbReference>
<comment type="subcellular location">
    <subcellularLocation>
        <location evidence="11">Spore membrane</location>
        <topology evidence="11">Single-pass type II membrane protein</topology>
    </subcellularLocation>
</comment>
<keyword evidence="2 18" id="KW-0723">Serine/threonine-protein kinase</keyword>
<feature type="compositionally biased region" description="Acidic residues" evidence="14">
    <location>
        <begin position="611"/>
        <end position="629"/>
    </location>
</feature>
<dbReference type="PANTHER" id="PTHR43289:SF34">
    <property type="entry name" value="SERINE_THREONINE-PROTEIN KINASE YBDM-RELATED"/>
    <property type="match status" value="1"/>
</dbReference>
<dbReference type="InterPro" id="IPR005543">
    <property type="entry name" value="PASTA_dom"/>
</dbReference>
<keyword evidence="8" id="KW-0735">Signal-anchor</keyword>
<dbReference type="Proteomes" id="UP000030528">
    <property type="component" value="Unassembled WGS sequence"/>
</dbReference>
<proteinExistence type="predicted"/>
<feature type="compositionally biased region" description="Basic and acidic residues" evidence="14">
    <location>
        <begin position="329"/>
        <end position="343"/>
    </location>
</feature>
<evidence type="ECO:0000256" key="5">
    <source>
        <dbReference type="ARBA" id="ARBA00022741"/>
    </source>
</evidence>
<evidence type="ECO:0000259" key="16">
    <source>
        <dbReference type="PROSITE" id="PS50011"/>
    </source>
</evidence>
<evidence type="ECO:0000256" key="4">
    <source>
        <dbReference type="ARBA" id="ARBA00022679"/>
    </source>
</evidence>
<dbReference type="Pfam" id="PF00069">
    <property type="entry name" value="Pkinase"/>
    <property type="match status" value="1"/>
</dbReference>
<feature type="domain" description="PASTA" evidence="17">
    <location>
        <begin position="519"/>
        <end position="588"/>
    </location>
</feature>
<dbReference type="PROSITE" id="PS00107">
    <property type="entry name" value="PROTEIN_KINASE_ATP"/>
    <property type="match status" value="1"/>
</dbReference>
<keyword evidence="19" id="KW-1185">Reference proteome</keyword>
<keyword evidence="5 13" id="KW-0547">Nucleotide-binding</keyword>
<accession>A0A0A5GPW6</accession>
<feature type="domain" description="PASTA" evidence="17">
    <location>
        <begin position="449"/>
        <end position="518"/>
    </location>
</feature>
<dbReference type="eggNOG" id="COG2815">
    <property type="taxonomic scope" value="Bacteria"/>
</dbReference>
<dbReference type="GO" id="GO:0071224">
    <property type="term" value="P:cellular response to peptidoglycan"/>
    <property type="evidence" value="ECO:0007669"/>
    <property type="project" value="UniProtKB-ARBA"/>
</dbReference>
<dbReference type="GO" id="GO:0004674">
    <property type="term" value="F:protein serine/threonine kinase activity"/>
    <property type="evidence" value="ECO:0007669"/>
    <property type="project" value="UniProtKB-KW"/>
</dbReference>
<evidence type="ECO:0000256" key="7">
    <source>
        <dbReference type="ARBA" id="ARBA00022840"/>
    </source>
</evidence>
<feature type="domain" description="Protein kinase" evidence="16">
    <location>
        <begin position="11"/>
        <end position="271"/>
    </location>
</feature>
<dbReference type="AlphaFoldDB" id="A0A0A5GPW6"/>
<dbReference type="InterPro" id="IPR000719">
    <property type="entry name" value="Prot_kinase_dom"/>
</dbReference>
<keyword evidence="3" id="KW-0309">Germination</keyword>
<gene>
    <name evidence="18" type="ORF">N781_12460</name>
</gene>
<dbReference type="InterPro" id="IPR011009">
    <property type="entry name" value="Kinase-like_dom_sf"/>
</dbReference>
<evidence type="ECO:0000256" key="12">
    <source>
        <dbReference type="ARBA" id="ARBA00070041"/>
    </source>
</evidence>
<dbReference type="PANTHER" id="PTHR43289">
    <property type="entry name" value="MITOGEN-ACTIVATED PROTEIN KINASE KINASE KINASE 20-RELATED"/>
    <property type="match status" value="1"/>
</dbReference>
<evidence type="ECO:0000256" key="13">
    <source>
        <dbReference type="PROSITE-ProRule" id="PRU10141"/>
    </source>
</evidence>
<dbReference type="Gene3D" id="1.10.510.10">
    <property type="entry name" value="Transferase(Phosphotransferase) domain 1"/>
    <property type="match status" value="1"/>
</dbReference>
<evidence type="ECO:0000256" key="9">
    <source>
        <dbReference type="ARBA" id="ARBA00047899"/>
    </source>
</evidence>
<dbReference type="PROSITE" id="PS00108">
    <property type="entry name" value="PROTEIN_KINASE_ST"/>
    <property type="match status" value="1"/>
</dbReference>
<name>A0A0A5GPW6_9BACI</name>
<evidence type="ECO:0000256" key="2">
    <source>
        <dbReference type="ARBA" id="ARBA00022527"/>
    </source>
</evidence>
<evidence type="ECO:0000256" key="10">
    <source>
        <dbReference type="ARBA" id="ARBA00048679"/>
    </source>
</evidence>
<dbReference type="FunFam" id="1.10.510.10:FF:000021">
    <property type="entry name" value="Serine/threonine protein kinase"/>
    <property type="match status" value="1"/>
</dbReference>
<feature type="transmembrane region" description="Helical" evidence="15">
    <location>
        <begin position="355"/>
        <end position="377"/>
    </location>
</feature>
<dbReference type="Gene3D" id="3.30.10.20">
    <property type="match status" value="3"/>
</dbReference>
<dbReference type="SMART" id="SM00220">
    <property type="entry name" value="S_TKc"/>
    <property type="match status" value="1"/>
</dbReference>
<dbReference type="CDD" id="cd06577">
    <property type="entry name" value="PASTA_pknB"/>
    <property type="match status" value="3"/>
</dbReference>
<evidence type="ECO:0000313" key="18">
    <source>
        <dbReference type="EMBL" id="KGX93215.1"/>
    </source>
</evidence>
<evidence type="ECO:0000256" key="15">
    <source>
        <dbReference type="SAM" id="Phobius"/>
    </source>
</evidence>
<dbReference type="OrthoDB" id="9788659at2"/>
<dbReference type="GO" id="GO:0007165">
    <property type="term" value="P:signal transduction"/>
    <property type="evidence" value="ECO:0007669"/>
    <property type="project" value="UniProtKB-ARBA"/>
</dbReference>
<keyword evidence="6 18" id="KW-0418">Kinase</keyword>
<comment type="catalytic activity">
    <reaction evidence="10">
        <text>L-seryl-[protein] + ATP = O-phospho-L-seryl-[protein] + ADP + H(+)</text>
        <dbReference type="Rhea" id="RHEA:17989"/>
        <dbReference type="Rhea" id="RHEA-COMP:9863"/>
        <dbReference type="Rhea" id="RHEA-COMP:11604"/>
        <dbReference type="ChEBI" id="CHEBI:15378"/>
        <dbReference type="ChEBI" id="CHEBI:29999"/>
        <dbReference type="ChEBI" id="CHEBI:30616"/>
        <dbReference type="ChEBI" id="CHEBI:83421"/>
        <dbReference type="ChEBI" id="CHEBI:456216"/>
        <dbReference type="EC" id="2.7.11.1"/>
    </reaction>
</comment>
<feature type="region of interest" description="Disordered" evidence="14">
    <location>
        <begin position="315"/>
        <end position="348"/>
    </location>
</feature>
<dbReference type="GO" id="GO:0005524">
    <property type="term" value="F:ATP binding"/>
    <property type="evidence" value="ECO:0007669"/>
    <property type="project" value="UniProtKB-UniRule"/>
</dbReference>
<dbReference type="InterPro" id="IPR008271">
    <property type="entry name" value="Ser/Thr_kinase_AS"/>
</dbReference>
<dbReference type="Gene3D" id="2.60.40.2560">
    <property type="match status" value="1"/>
</dbReference>